<keyword evidence="5 6" id="KW-0472">Membrane</keyword>
<dbReference type="GO" id="GO:0005886">
    <property type="term" value="C:plasma membrane"/>
    <property type="evidence" value="ECO:0007669"/>
    <property type="project" value="UniProtKB-SubCell"/>
</dbReference>
<feature type="transmembrane region" description="Helical" evidence="6">
    <location>
        <begin position="128"/>
        <end position="147"/>
    </location>
</feature>
<dbReference type="SUPFAM" id="SSF103473">
    <property type="entry name" value="MFS general substrate transporter"/>
    <property type="match status" value="1"/>
</dbReference>
<keyword evidence="3 6" id="KW-0812">Transmembrane</keyword>
<sequence length="383" mass="39194">MPIPLLVLALSAFAIGTTEFVIMGLLPEVSADLGVSVPVAGWLITAYALGVAIGAPLMALATSRLPRRTALILLMGIFIAGNLLCALAGDYAFLLVARVVTSLCHGAFFGISAVAAAGLVAPERRASAVAMMFTGLTLANVLGVPLGTALGQALGWRSTFWAVTLIGIAALAGLIRALPRDAHQAPLSIRQELGGLLRPDLWLALSTTVLFSASMFALFTYVAPLLRDVTGVSPRGVTGNLLLIGIGLTVGNVLGGRYGDKHLRATLSAAFMALALCSATLAWTSHSPVAAAINLFLWALAAFALVPALQVNVVNHGQTAPNLISTLNIGAFNVGNALGAWAGGVVLLTTDDLTLIPFAAAALALVGLAAVRLAARRSAALIT</sequence>
<feature type="transmembrane region" description="Helical" evidence="6">
    <location>
        <begin position="295"/>
        <end position="314"/>
    </location>
</feature>
<dbReference type="AlphaFoldDB" id="A0A848G7Z6"/>
<feature type="transmembrane region" description="Helical" evidence="6">
    <location>
        <begin position="326"/>
        <end position="349"/>
    </location>
</feature>
<dbReference type="Pfam" id="PF07690">
    <property type="entry name" value="MFS_1"/>
    <property type="match status" value="1"/>
</dbReference>
<comment type="subcellular location">
    <subcellularLocation>
        <location evidence="1">Cell membrane</location>
        <topology evidence="1">Multi-pass membrane protein</topology>
    </subcellularLocation>
</comment>
<dbReference type="PROSITE" id="PS50850">
    <property type="entry name" value="MFS"/>
    <property type="match status" value="1"/>
</dbReference>
<evidence type="ECO:0000256" key="2">
    <source>
        <dbReference type="ARBA" id="ARBA00022475"/>
    </source>
</evidence>
<dbReference type="PANTHER" id="PTHR43124">
    <property type="entry name" value="PURINE EFFLUX PUMP PBUE"/>
    <property type="match status" value="1"/>
</dbReference>
<dbReference type="EMBL" id="JABBGA010000015">
    <property type="protein sequence ID" value="NML27420.1"/>
    <property type="molecule type" value="Genomic_DNA"/>
</dbReference>
<dbReference type="Proteomes" id="UP000580043">
    <property type="component" value="Unassembled WGS sequence"/>
</dbReference>
<feature type="transmembrane region" description="Helical" evidence="6">
    <location>
        <begin position="99"/>
        <end position="121"/>
    </location>
</feature>
<protein>
    <submittedName>
        <fullName evidence="8">MFS transporter</fullName>
    </submittedName>
</protein>
<evidence type="ECO:0000256" key="3">
    <source>
        <dbReference type="ARBA" id="ARBA00022692"/>
    </source>
</evidence>
<evidence type="ECO:0000313" key="8">
    <source>
        <dbReference type="EMBL" id="NML27420.1"/>
    </source>
</evidence>
<dbReference type="GO" id="GO:0022857">
    <property type="term" value="F:transmembrane transporter activity"/>
    <property type="evidence" value="ECO:0007669"/>
    <property type="project" value="InterPro"/>
</dbReference>
<feature type="transmembrane region" description="Helical" evidence="6">
    <location>
        <begin position="71"/>
        <end position="93"/>
    </location>
</feature>
<proteinExistence type="predicted"/>
<dbReference type="CDD" id="cd17324">
    <property type="entry name" value="MFS_NepI_like"/>
    <property type="match status" value="1"/>
</dbReference>
<reference evidence="8 9" key="1">
    <citation type="submission" date="2020-04" db="EMBL/GenBank/DDBJ databases">
        <title>Zoogloea sp. G-4-1-14 isolated from soil.</title>
        <authorList>
            <person name="Dahal R.H."/>
        </authorList>
    </citation>
    <scope>NUCLEOTIDE SEQUENCE [LARGE SCALE GENOMIC DNA]</scope>
    <source>
        <strain evidence="8 9">G-4-1-14</strain>
    </source>
</reference>
<feature type="transmembrane region" description="Helical" evidence="6">
    <location>
        <begin position="355"/>
        <end position="375"/>
    </location>
</feature>
<feature type="transmembrane region" description="Helical" evidence="6">
    <location>
        <begin position="200"/>
        <end position="223"/>
    </location>
</feature>
<evidence type="ECO:0000256" key="6">
    <source>
        <dbReference type="SAM" id="Phobius"/>
    </source>
</evidence>
<keyword evidence="9" id="KW-1185">Reference proteome</keyword>
<gene>
    <name evidence="8" type="ORF">HHL15_16820</name>
</gene>
<evidence type="ECO:0000256" key="4">
    <source>
        <dbReference type="ARBA" id="ARBA00022989"/>
    </source>
</evidence>
<dbReference type="InterPro" id="IPR011701">
    <property type="entry name" value="MFS"/>
</dbReference>
<keyword evidence="4 6" id="KW-1133">Transmembrane helix</keyword>
<keyword evidence="2" id="KW-1003">Cell membrane</keyword>
<dbReference type="Gene3D" id="1.20.1250.20">
    <property type="entry name" value="MFS general substrate transporter like domains"/>
    <property type="match status" value="1"/>
</dbReference>
<comment type="caution">
    <text evidence="8">The sequence shown here is derived from an EMBL/GenBank/DDBJ whole genome shotgun (WGS) entry which is preliminary data.</text>
</comment>
<feature type="transmembrane region" description="Helical" evidence="6">
    <location>
        <begin position="266"/>
        <end position="283"/>
    </location>
</feature>
<feature type="transmembrane region" description="Helical" evidence="6">
    <location>
        <begin position="38"/>
        <end position="59"/>
    </location>
</feature>
<dbReference type="InterPro" id="IPR036259">
    <property type="entry name" value="MFS_trans_sf"/>
</dbReference>
<evidence type="ECO:0000313" key="9">
    <source>
        <dbReference type="Proteomes" id="UP000580043"/>
    </source>
</evidence>
<dbReference type="PANTHER" id="PTHR43124:SF8">
    <property type="entry name" value="INNER MEMBRANE TRANSPORT PROTEIN YDHP"/>
    <property type="match status" value="1"/>
</dbReference>
<name>A0A848G7Z6_9RHOO</name>
<feature type="domain" description="Major facilitator superfamily (MFS) profile" evidence="7">
    <location>
        <begin position="4"/>
        <end position="379"/>
    </location>
</feature>
<dbReference type="InterPro" id="IPR050189">
    <property type="entry name" value="MFS_Efflux_Transporters"/>
</dbReference>
<evidence type="ECO:0000256" key="5">
    <source>
        <dbReference type="ARBA" id="ARBA00023136"/>
    </source>
</evidence>
<feature type="transmembrane region" description="Helical" evidence="6">
    <location>
        <begin position="235"/>
        <end position="254"/>
    </location>
</feature>
<dbReference type="InterPro" id="IPR020846">
    <property type="entry name" value="MFS_dom"/>
</dbReference>
<evidence type="ECO:0000259" key="7">
    <source>
        <dbReference type="PROSITE" id="PS50850"/>
    </source>
</evidence>
<accession>A0A848G7Z6</accession>
<evidence type="ECO:0000256" key="1">
    <source>
        <dbReference type="ARBA" id="ARBA00004651"/>
    </source>
</evidence>
<organism evidence="8 9">
    <name type="scientific">Zoogloea dura</name>
    <dbReference type="NCBI Taxonomy" id="2728840"/>
    <lineage>
        <taxon>Bacteria</taxon>
        <taxon>Pseudomonadati</taxon>
        <taxon>Pseudomonadota</taxon>
        <taxon>Betaproteobacteria</taxon>
        <taxon>Rhodocyclales</taxon>
        <taxon>Zoogloeaceae</taxon>
        <taxon>Zoogloea</taxon>
    </lineage>
</organism>
<feature type="transmembrane region" description="Helical" evidence="6">
    <location>
        <begin position="159"/>
        <end position="179"/>
    </location>
</feature>